<dbReference type="SUPFAM" id="SSF46955">
    <property type="entry name" value="Putative DNA-binding domain"/>
    <property type="match status" value="1"/>
</dbReference>
<dbReference type="Gene3D" id="1.10.1660.10">
    <property type="match status" value="1"/>
</dbReference>
<dbReference type="SMART" id="SM00422">
    <property type="entry name" value="HTH_MERR"/>
    <property type="match status" value="1"/>
</dbReference>
<dbReference type="InterPro" id="IPR047057">
    <property type="entry name" value="MerR_fam"/>
</dbReference>
<comment type="caution">
    <text evidence="5">The sequence shown here is derived from an EMBL/GenBank/DDBJ whole genome shotgun (WGS) entry which is preliminary data.</text>
</comment>
<dbReference type="GO" id="GO:0003700">
    <property type="term" value="F:DNA-binding transcription factor activity"/>
    <property type="evidence" value="ECO:0007669"/>
    <property type="project" value="InterPro"/>
</dbReference>
<reference evidence="5 6" key="1">
    <citation type="submission" date="2019-04" db="EMBL/GenBank/DDBJ databases">
        <title>A pseudo-fructophilic Leuconostoc citreum strain F192-5 isolated from peel of satsuma mandarin: the first report for isolation and characterization of strain-dependent fructophilic-like characteristics.</title>
        <authorList>
            <person name="Maeno S."/>
            <person name="Tanizawa Y."/>
            <person name="Kajikawa A."/>
            <person name="Kanesaki Y."/>
            <person name="Kubota E."/>
            <person name="Arita M."/>
            <person name="Leon D."/>
            <person name="Endo A."/>
        </authorList>
    </citation>
    <scope>NUCLEOTIDE SEQUENCE [LARGE SCALE GENOMIC DNA]</scope>
    <source>
        <strain evidence="5 6">F192-5</strain>
    </source>
</reference>
<dbReference type="Proteomes" id="UP000323274">
    <property type="component" value="Unassembled WGS sequence"/>
</dbReference>
<sequence>MLEAMDMNSKSQTFHLKQFKKPSFDNMQFRIGELARMTGVSTRQLRYWEKQGYVSTIKREDEQESRLYGFKAYVKVSVIKQFLDDGESLHDAVVAANEQLESVSVVQHIMKTAFQGLKMHDGRFVVNLGYFDEAETQLLYVSIDSGKVKYTVVNASENSDAGHLEK</sequence>
<dbReference type="GO" id="GO:0003677">
    <property type="term" value="F:DNA binding"/>
    <property type="evidence" value="ECO:0007669"/>
    <property type="project" value="UniProtKB-KW"/>
</dbReference>
<evidence type="ECO:0000256" key="2">
    <source>
        <dbReference type="ARBA" id="ARBA00023015"/>
    </source>
</evidence>
<keyword evidence="1" id="KW-0678">Repressor</keyword>
<dbReference type="GeneID" id="61103131"/>
<dbReference type="PANTHER" id="PTHR30204:SF69">
    <property type="entry name" value="MERR-FAMILY TRANSCRIPTIONAL REGULATOR"/>
    <property type="match status" value="1"/>
</dbReference>
<dbReference type="PANTHER" id="PTHR30204">
    <property type="entry name" value="REDOX-CYCLING DRUG-SENSING TRANSCRIPTIONAL ACTIVATOR SOXR"/>
    <property type="match status" value="1"/>
</dbReference>
<evidence type="ECO:0000256" key="4">
    <source>
        <dbReference type="ARBA" id="ARBA00023163"/>
    </source>
</evidence>
<dbReference type="AlphaFoldDB" id="A0A5A5U069"/>
<evidence type="ECO:0000256" key="1">
    <source>
        <dbReference type="ARBA" id="ARBA00022491"/>
    </source>
</evidence>
<dbReference type="EMBL" id="BJJW01000015">
    <property type="protein sequence ID" value="GDZ84560.1"/>
    <property type="molecule type" value="Genomic_DNA"/>
</dbReference>
<keyword evidence="3" id="KW-0238">DNA-binding</keyword>
<dbReference type="PROSITE" id="PS50937">
    <property type="entry name" value="HTH_MERR_2"/>
    <property type="match status" value="1"/>
</dbReference>
<dbReference type="InterPro" id="IPR000551">
    <property type="entry name" value="MerR-type_HTH_dom"/>
</dbReference>
<keyword evidence="4" id="KW-0804">Transcription</keyword>
<gene>
    <name evidence="5" type="ORF">LCIT_18020</name>
</gene>
<keyword evidence="2" id="KW-0805">Transcription regulation</keyword>
<dbReference type="OMA" id="QGFTLAM"/>
<evidence type="ECO:0000256" key="3">
    <source>
        <dbReference type="ARBA" id="ARBA00023125"/>
    </source>
</evidence>
<dbReference type="InterPro" id="IPR009061">
    <property type="entry name" value="DNA-bd_dom_put_sf"/>
</dbReference>
<protein>
    <submittedName>
        <fullName evidence="5">MerR family transcriptional regulator</fullName>
    </submittedName>
</protein>
<dbReference type="RefSeq" id="WP_004902186.1">
    <property type="nucleotide sequence ID" value="NZ_BJJW01000015.1"/>
</dbReference>
<name>A0A5A5U069_LEUCI</name>
<proteinExistence type="predicted"/>
<accession>A0A5A5U069</accession>
<organism evidence="5 6">
    <name type="scientific">Leuconostoc citreum</name>
    <dbReference type="NCBI Taxonomy" id="33964"/>
    <lineage>
        <taxon>Bacteria</taxon>
        <taxon>Bacillati</taxon>
        <taxon>Bacillota</taxon>
        <taxon>Bacilli</taxon>
        <taxon>Lactobacillales</taxon>
        <taxon>Lactobacillaceae</taxon>
        <taxon>Leuconostoc</taxon>
    </lineage>
</organism>
<evidence type="ECO:0000313" key="5">
    <source>
        <dbReference type="EMBL" id="GDZ84560.1"/>
    </source>
</evidence>
<evidence type="ECO:0000313" key="6">
    <source>
        <dbReference type="Proteomes" id="UP000323274"/>
    </source>
</evidence>
<dbReference type="CDD" id="cd01105">
    <property type="entry name" value="HTH_GlnR-like"/>
    <property type="match status" value="1"/>
</dbReference>
<dbReference type="Pfam" id="PF13411">
    <property type="entry name" value="MerR_1"/>
    <property type="match status" value="1"/>
</dbReference>